<organism evidence="6">
    <name type="scientific">Caldilinea aerophila</name>
    <dbReference type="NCBI Taxonomy" id="133453"/>
    <lineage>
        <taxon>Bacteria</taxon>
        <taxon>Bacillati</taxon>
        <taxon>Chloroflexota</taxon>
        <taxon>Caldilineae</taxon>
        <taxon>Caldilineales</taxon>
        <taxon>Caldilineaceae</taxon>
        <taxon>Caldilinea</taxon>
    </lineage>
</organism>
<proteinExistence type="predicted"/>
<comment type="caution">
    <text evidence="6">The sequence shown here is derived from an EMBL/GenBank/DDBJ whole genome shotgun (WGS) entry which is preliminary data.</text>
</comment>
<dbReference type="CDD" id="cd00038">
    <property type="entry name" value="CAP_ED"/>
    <property type="match status" value="1"/>
</dbReference>
<gene>
    <name evidence="6" type="ORF">ENQ20_16885</name>
</gene>
<dbReference type="PANTHER" id="PTHR24567">
    <property type="entry name" value="CRP FAMILY TRANSCRIPTIONAL REGULATORY PROTEIN"/>
    <property type="match status" value="1"/>
</dbReference>
<dbReference type="SUPFAM" id="SSF46785">
    <property type="entry name" value="Winged helix' DNA-binding domain"/>
    <property type="match status" value="1"/>
</dbReference>
<dbReference type="InterPro" id="IPR014710">
    <property type="entry name" value="RmlC-like_jellyroll"/>
</dbReference>
<protein>
    <submittedName>
        <fullName evidence="6">Crp/Fnr family transcriptional regulator</fullName>
    </submittedName>
</protein>
<evidence type="ECO:0000259" key="4">
    <source>
        <dbReference type="PROSITE" id="PS50042"/>
    </source>
</evidence>
<evidence type="ECO:0000259" key="5">
    <source>
        <dbReference type="PROSITE" id="PS51063"/>
    </source>
</evidence>
<evidence type="ECO:0000256" key="1">
    <source>
        <dbReference type="ARBA" id="ARBA00023015"/>
    </source>
</evidence>
<dbReference type="GO" id="GO:0003700">
    <property type="term" value="F:DNA-binding transcription factor activity"/>
    <property type="evidence" value="ECO:0007669"/>
    <property type="project" value="TreeGrafter"/>
</dbReference>
<dbReference type="PROSITE" id="PS51063">
    <property type="entry name" value="HTH_CRP_2"/>
    <property type="match status" value="1"/>
</dbReference>
<dbReference type="InterPro" id="IPR000595">
    <property type="entry name" value="cNMP-bd_dom"/>
</dbReference>
<dbReference type="AlphaFoldDB" id="A0A7C1JCT6"/>
<dbReference type="InterPro" id="IPR012318">
    <property type="entry name" value="HTH_CRP"/>
</dbReference>
<dbReference type="SMART" id="SM00100">
    <property type="entry name" value="cNMP"/>
    <property type="match status" value="1"/>
</dbReference>
<accession>A0A7C1JCT6</accession>
<sequence length="239" mass="26926">MSDPAGHATIKGVNITRTEAFELWKQAGFLQSAPPEAIRALAEVATPHSYLRNEVIFLEGEPTAGLFLVESGIVKICRYSKEGREHILHFMQRGDTFNDVSAMDGGTNPATAVAHTDVRLWRITHEDLRAIVLNQPALAWAMIENLARRARRLVNQVQDLTMRNVRSRLAKLLLEQARAAEQGESPLPLTQEEMAHHLGTVREVIGRTLRAFVIEGLIEMQRQQIVILDRKRLEEEAEI</sequence>
<feature type="domain" description="HTH crp-type" evidence="5">
    <location>
        <begin position="163"/>
        <end position="231"/>
    </location>
</feature>
<reference evidence="6" key="1">
    <citation type="journal article" date="2020" name="mSystems">
        <title>Genome- and Community-Level Interaction Insights into Carbon Utilization and Element Cycling Functions of Hydrothermarchaeota in Hydrothermal Sediment.</title>
        <authorList>
            <person name="Zhou Z."/>
            <person name="Liu Y."/>
            <person name="Xu W."/>
            <person name="Pan J."/>
            <person name="Luo Z.H."/>
            <person name="Li M."/>
        </authorList>
    </citation>
    <scope>NUCLEOTIDE SEQUENCE [LARGE SCALE GENOMIC DNA]</scope>
    <source>
        <strain evidence="6">SpSt-289</strain>
    </source>
</reference>
<keyword evidence="3" id="KW-0804">Transcription</keyword>
<dbReference type="PANTHER" id="PTHR24567:SF74">
    <property type="entry name" value="HTH-TYPE TRANSCRIPTIONAL REGULATOR ARCR"/>
    <property type="match status" value="1"/>
</dbReference>
<dbReference type="Pfam" id="PF00027">
    <property type="entry name" value="cNMP_binding"/>
    <property type="match status" value="1"/>
</dbReference>
<dbReference type="GO" id="GO:0003677">
    <property type="term" value="F:DNA binding"/>
    <property type="evidence" value="ECO:0007669"/>
    <property type="project" value="UniProtKB-KW"/>
</dbReference>
<dbReference type="PROSITE" id="PS50042">
    <property type="entry name" value="CNMP_BINDING_3"/>
    <property type="match status" value="1"/>
</dbReference>
<dbReference type="SUPFAM" id="SSF51206">
    <property type="entry name" value="cAMP-binding domain-like"/>
    <property type="match status" value="1"/>
</dbReference>
<dbReference type="SMART" id="SM00419">
    <property type="entry name" value="HTH_CRP"/>
    <property type="match status" value="1"/>
</dbReference>
<dbReference type="InterPro" id="IPR036388">
    <property type="entry name" value="WH-like_DNA-bd_sf"/>
</dbReference>
<keyword evidence="1" id="KW-0805">Transcription regulation</keyword>
<keyword evidence="2" id="KW-0238">DNA-binding</keyword>
<dbReference type="InterPro" id="IPR018490">
    <property type="entry name" value="cNMP-bd_dom_sf"/>
</dbReference>
<dbReference type="Gene3D" id="1.10.10.10">
    <property type="entry name" value="Winged helix-like DNA-binding domain superfamily/Winged helix DNA-binding domain"/>
    <property type="match status" value="1"/>
</dbReference>
<dbReference type="Gene3D" id="2.60.120.10">
    <property type="entry name" value="Jelly Rolls"/>
    <property type="match status" value="1"/>
</dbReference>
<evidence type="ECO:0000313" key="6">
    <source>
        <dbReference type="EMBL" id="HDX33143.1"/>
    </source>
</evidence>
<name>A0A7C1JCT6_9CHLR</name>
<evidence type="ECO:0000256" key="2">
    <source>
        <dbReference type="ARBA" id="ARBA00023125"/>
    </source>
</evidence>
<dbReference type="EMBL" id="DSMG01000177">
    <property type="protein sequence ID" value="HDX33143.1"/>
    <property type="molecule type" value="Genomic_DNA"/>
</dbReference>
<dbReference type="InterPro" id="IPR036390">
    <property type="entry name" value="WH_DNA-bd_sf"/>
</dbReference>
<dbReference type="InterPro" id="IPR050397">
    <property type="entry name" value="Env_Response_Regulators"/>
</dbReference>
<feature type="domain" description="Cyclic nucleotide-binding" evidence="4">
    <location>
        <begin position="29"/>
        <end position="149"/>
    </location>
</feature>
<evidence type="ECO:0000256" key="3">
    <source>
        <dbReference type="ARBA" id="ARBA00023163"/>
    </source>
</evidence>
<dbReference type="Pfam" id="PF13545">
    <property type="entry name" value="HTH_Crp_2"/>
    <property type="match status" value="1"/>
</dbReference>
<dbReference type="GO" id="GO:0005829">
    <property type="term" value="C:cytosol"/>
    <property type="evidence" value="ECO:0007669"/>
    <property type="project" value="TreeGrafter"/>
</dbReference>